<dbReference type="SMART" id="SM00479">
    <property type="entry name" value="EXOIII"/>
    <property type="match status" value="1"/>
</dbReference>
<dbReference type="InterPro" id="IPR047021">
    <property type="entry name" value="REXO1/3/4-like"/>
</dbReference>
<protein>
    <recommendedName>
        <fullName evidence="8">Exonuclease domain-containing protein</fullName>
    </recommendedName>
</protein>
<evidence type="ECO:0000256" key="2">
    <source>
        <dbReference type="ARBA" id="ARBA00006357"/>
    </source>
</evidence>
<dbReference type="CDD" id="cd06145">
    <property type="entry name" value="REX1_like"/>
    <property type="match status" value="1"/>
</dbReference>
<dbReference type="InterPro" id="IPR013520">
    <property type="entry name" value="Ribonucl_H"/>
</dbReference>
<dbReference type="EnsemblMetazoa" id="SCAU010046-RA">
    <property type="protein sequence ID" value="SCAU010046-PA"/>
    <property type="gene ID" value="SCAU010046"/>
</dbReference>
<evidence type="ECO:0000256" key="7">
    <source>
        <dbReference type="SAM" id="MobiDB-lite"/>
    </source>
</evidence>
<dbReference type="AlphaFoldDB" id="A0A1I8PPU3"/>
<feature type="domain" description="Exonuclease" evidence="8">
    <location>
        <begin position="339"/>
        <end position="499"/>
    </location>
</feature>
<dbReference type="VEuPathDB" id="VectorBase:SCAU010046"/>
<keyword evidence="3" id="KW-0540">Nuclease</keyword>
<feature type="region of interest" description="Disordered" evidence="7">
    <location>
        <begin position="1"/>
        <end position="92"/>
    </location>
</feature>
<evidence type="ECO:0000259" key="8">
    <source>
        <dbReference type="SMART" id="SM00479"/>
    </source>
</evidence>
<dbReference type="GO" id="GO:0005634">
    <property type="term" value="C:nucleus"/>
    <property type="evidence" value="ECO:0007669"/>
    <property type="project" value="UniProtKB-SubCell"/>
</dbReference>
<evidence type="ECO:0000256" key="6">
    <source>
        <dbReference type="ARBA" id="ARBA00023242"/>
    </source>
</evidence>
<dbReference type="GO" id="GO:0004527">
    <property type="term" value="F:exonuclease activity"/>
    <property type="evidence" value="ECO:0007669"/>
    <property type="project" value="UniProtKB-KW"/>
</dbReference>
<evidence type="ECO:0000313" key="9">
    <source>
        <dbReference type="EnsemblMetazoa" id="SCAU010046-PA"/>
    </source>
</evidence>
<organism evidence="9 10">
    <name type="scientific">Stomoxys calcitrans</name>
    <name type="common">Stable fly</name>
    <name type="synonym">Conops calcitrans</name>
    <dbReference type="NCBI Taxonomy" id="35570"/>
    <lineage>
        <taxon>Eukaryota</taxon>
        <taxon>Metazoa</taxon>
        <taxon>Ecdysozoa</taxon>
        <taxon>Arthropoda</taxon>
        <taxon>Hexapoda</taxon>
        <taxon>Insecta</taxon>
        <taxon>Pterygota</taxon>
        <taxon>Neoptera</taxon>
        <taxon>Endopterygota</taxon>
        <taxon>Diptera</taxon>
        <taxon>Brachycera</taxon>
        <taxon>Muscomorpha</taxon>
        <taxon>Muscoidea</taxon>
        <taxon>Muscidae</taxon>
        <taxon>Stomoxys</taxon>
    </lineage>
</organism>
<evidence type="ECO:0000256" key="3">
    <source>
        <dbReference type="ARBA" id="ARBA00022722"/>
    </source>
</evidence>
<evidence type="ECO:0000313" key="10">
    <source>
        <dbReference type="Proteomes" id="UP000095300"/>
    </source>
</evidence>
<dbReference type="OrthoDB" id="3996471at2759"/>
<evidence type="ECO:0000256" key="4">
    <source>
        <dbReference type="ARBA" id="ARBA00022801"/>
    </source>
</evidence>
<evidence type="ECO:0000256" key="5">
    <source>
        <dbReference type="ARBA" id="ARBA00022839"/>
    </source>
</evidence>
<reference evidence="9" key="1">
    <citation type="submission" date="2020-05" db="UniProtKB">
        <authorList>
            <consortium name="EnsemblMetazoa"/>
        </authorList>
    </citation>
    <scope>IDENTIFICATION</scope>
    <source>
        <strain evidence="9">USDA</strain>
    </source>
</reference>
<dbReference type="SUPFAM" id="SSF53098">
    <property type="entry name" value="Ribonuclease H-like"/>
    <property type="match status" value="1"/>
</dbReference>
<dbReference type="Pfam" id="PF00929">
    <property type="entry name" value="RNase_T"/>
    <property type="match status" value="1"/>
</dbReference>
<keyword evidence="5" id="KW-0269">Exonuclease</keyword>
<dbReference type="STRING" id="35570.A0A1I8PPU3"/>
<dbReference type="PANTHER" id="PTHR12801">
    <property type="entry name" value="RNA EXONUCLEASE REXO1 / RECO3 FAMILY MEMBER-RELATED"/>
    <property type="match status" value="1"/>
</dbReference>
<dbReference type="InterPro" id="IPR036397">
    <property type="entry name" value="RNaseH_sf"/>
</dbReference>
<feature type="compositionally biased region" description="Basic and acidic residues" evidence="7">
    <location>
        <begin position="29"/>
        <end position="43"/>
    </location>
</feature>
<dbReference type="InterPro" id="IPR012337">
    <property type="entry name" value="RNaseH-like_sf"/>
</dbReference>
<dbReference type="Gene3D" id="3.30.420.10">
    <property type="entry name" value="Ribonuclease H-like superfamily/Ribonuclease H"/>
    <property type="match status" value="1"/>
</dbReference>
<evidence type="ECO:0000256" key="1">
    <source>
        <dbReference type="ARBA" id="ARBA00004123"/>
    </source>
</evidence>
<name>A0A1I8PPU3_STOCA</name>
<dbReference type="Proteomes" id="UP000095300">
    <property type="component" value="Unassembled WGS sequence"/>
</dbReference>
<gene>
    <name evidence="9" type="primary">106093275</name>
</gene>
<keyword evidence="4" id="KW-0378">Hydrolase</keyword>
<sequence>MHSLSSKQLARKEKKKKKLAALASLVKSNDQDRIEEIMTERTIEPSQDNGAENDDGFTKVTHKKKQGKKKADSSNVDEPIVKKQKTSETLSDATDSEEMLKLNLTEDQYKLLKKELRERKRALESVPYLRLREAGEKALLIVDEAQRQPLFLTDIQHLVMAALLGRKSPCKPERWCFFDKPDSLSHTVVVCLDGLSLFHYLSNKGKFQKLDNIFESSLEVIMPQNVKEDGFVMAEELIQVPMTNVQAFEYVKTHGSLEAAIELNKDPTLIIKSIFPVENKEVVQDLHPNDKFPRTKLLLSALQMIEEGYPMPLRGELSKQYNSYMLTRKQYAPVTNRSPLFGVDCEMCHTSSGVNELTRISIVNENLETVYESMVRPDNKIIDYLTQFSGITAEMMRTVTKRLSEVQHEVRDILPDDAILVGQSLNCDLNAMRMMHPYCIDTSVCFNLSGVRKSKARLQKLAFEFLKETIQEHASGHDSTEDSISCLKLVKLKLANSLEFGDEVLIQKKRLQDIMLAASGEAVRNNMLAHASKRDRHTAIITSKPLPSIVQNLIEKAEQAFPDNAVKPVRVDEVNSNKEAVRKCREIALENALTICNLHFTPEDMLASTFEGTVENINKWVAKIWKSMAHKGLLVVLMGGAKECSTGMANIAIKRNVADVASDHHLTI</sequence>
<accession>A0A1I8PPU3</accession>
<dbReference type="GO" id="GO:0003676">
    <property type="term" value="F:nucleic acid binding"/>
    <property type="evidence" value="ECO:0007669"/>
    <property type="project" value="InterPro"/>
</dbReference>
<dbReference type="FunFam" id="3.30.420.10:FF:000019">
    <property type="entry name" value="RNA exonuclease NEF-sp"/>
    <property type="match status" value="1"/>
</dbReference>
<keyword evidence="10" id="KW-1185">Reference proteome</keyword>
<dbReference type="InterPro" id="IPR034922">
    <property type="entry name" value="REX1-like_exo"/>
</dbReference>
<comment type="similarity">
    <text evidence="2">Belongs to the REXO1/REXO3 family.</text>
</comment>
<proteinExistence type="inferred from homology"/>
<dbReference type="PANTHER" id="PTHR12801:SF82">
    <property type="entry name" value="RNA EXONUCLEASE 5"/>
    <property type="match status" value="1"/>
</dbReference>
<keyword evidence="6" id="KW-0539">Nucleus</keyword>
<dbReference type="KEGG" id="scac:106093275"/>
<comment type="subcellular location">
    <subcellularLocation>
        <location evidence="1">Nucleus</location>
    </subcellularLocation>
</comment>